<dbReference type="STRING" id="1618337.UT28_C0001G0723"/>
<dbReference type="GO" id="GO:0016763">
    <property type="term" value="F:pentosyltransferase activity"/>
    <property type="evidence" value="ECO:0007669"/>
    <property type="project" value="TreeGrafter"/>
</dbReference>
<feature type="transmembrane region" description="Helical" evidence="8">
    <location>
        <begin position="321"/>
        <end position="343"/>
    </location>
</feature>
<evidence type="ECO:0000256" key="2">
    <source>
        <dbReference type="ARBA" id="ARBA00022475"/>
    </source>
</evidence>
<sequence length="571" mass="65276">MRKWLVAILVGVFLGAFALQIYAAKSDSQTTDEAIHLVAGYTYLTKGDFRLDPEHPPLIKELSALPLLLANLRTDFTSMWDNAGNYYYDSWQEARVLGEKLLYGWGNDAGKVLLLGRLAPILLTLILGFFAFFWAKKLYGEKAGVLAAFLVLFFPNILSHGHLINTDLGLTLFTLIAVYFWGKFLKHINIKENWLNLLLAGIFSGLAMASKFTAIILFFILLILAIVKLAQDKKQYATAFFSYLLVLVISFFVVWSTYGFSLQSPPEIKEGLSEKVTFEIRNFNKFYDSFDVFQSENSAEVPSQYNNVYAFVRPVLIPADFFKGFVFVTTHALGGHGSFLLGMNSNDGWWYYFPVAIFFKTPIPIFILFTLAIIYRKKLSAKDNFDELLLIMPPAIYLTLAMVSKADLGIRHILPIFPFIFIYISKTINIFHFSRKNWLKVIVAVSVVWYLVSALISFPDYLSYFNEFALGPKNGHKILTDSNLDWGQDIYRVKTYIDQNNVEVSYMTYPWDGQMALNYYGLNYPELKPDNTNAKGYVIISATYYETNAYKWIKQYPAKQITPGVYLVDIN</sequence>
<protein>
    <submittedName>
        <fullName evidence="10">TPR repeat-containing protein</fullName>
    </submittedName>
</protein>
<dbReference type="PANTHER" id="PTHR33908">
    <property type="entry name" value="MANNOSYLTRANSFERASE YKCB-RELATED"/>
    <property type="match status" value="1"/>
</dbReference>
<gene>
    <name evidence="10" type="ORF">UT28_C0001G0723</name>
</gene>
<dbReference type="InterPro" id="IPR050297">
    <property type="entry name" value="LipidA_mod_glycosyltrf_83"/>
</dbReference>
<feature type="transmembrane region" description="Helical" evidence="8">
    <location>
        <begin position="387"/>
        <end position="406"/>
    </location>
</feature>
<keyword evidence="6 8" id="KW-1133">Transmembrane helix</keyword>
<dbReference type="KEGG" id="bbgw:UT28_C0001G0723"/>
<dbReference type="Proteomes" id="UP000035648">
    <property type="component" value="Chromosome"/>
</dbReference>
<dbReference type="InterPro" id="IPR038731">
    <property type="entry name" value="RgtA/B/C-like"/>
</dbReference>
<evidence type="ECO:0000256" key="6">
    <source>
        <dbReference type="ARBA" id="ARBA00022989"/>
    </source>
</evidence>
<feature type="transmembrane region" description="Helical" evidence="8">
    <location>
        <begin position="164"/>
        <end position="182"/>
    </location>
</feature>
<feature type="transmembrane region" description="Helical" evidence="8">
    <location>
        <begin position="349"/>
        <end position="375"/>
    </location>
</feature>
<keyword evidence="2" id="KW-1003">Cell membrane</keyword>
<accession>A0A0G4B673</accession>
<feature type="transmembrane region" description="Helical" evidence="8">
    <location>
        <begin position="239"/>
        <end position="260"/>
    </location>
</feature>
<evidence type="ECO:0000256" key="5">
    <source>
        <dbReference type="ARBA" id="ARBA00022692"/>
    </source>
</evidence>
<feature type="transmembrane region" description="Helical" evidence="8">
    <location>
        <begin position="438"/>
        <end position="458"/>
    </location>
</feature>
<feature type="domain" description="Glycosyltransferase RgtA/B/C/D-like" evidence="9">
    <location>
        <begin position="116"/>
        <end position="249"/>
    </location>
</feature>
<feature type="transmembrane region" description="Helical" evidence="8">
    <location>
        <begin position="194"/>
        <end position="227"/>
    </location>
</feature>
<evidence type="ECO:0000259" key="9">
    <source>
        <dbReference type="Pfam" id="PF13231"/>
    </source>
</evidence>
<dbReference type="GO" id="GO:0009103">
    <property type="term" value="P:lipopolysaccharide biosynthetic process"/>
    <property type="evidence" value="ECO:0007669"/>
    <property type="project" value="UniProtKB-ARBA"/>
</dbReference>
<evidence type="ECO:0000313" key="10">
    <source>
        <dbReference type="EMBL" id="AKM82512.1"/>
    </source>
</evidence>
<evidence type="ECO:0000256" key="8">
    <source>
        <dbReference type="SAM" id="Phobius"/>
    </source>
</evidence>
<dbReference type="AlphaFoldDB" id="A0A0G4B673"/>
<evidence type="ECO:0000256" key="7">
    <source>
        <dbReference type="ARBA" id="ARBA00023136"/>
    </source>
</evidence>
<evidence type="ECO:0000313" key="11">
    <source>
        <dbReference type="Proteomes" id="UP000035648"/>
    </source>
</evidence>
<feature type="transmembrane region" description="Helical" evidence="8">
    <location>
        <begin position="112"/>
        <end position="135"/>
    </location>
</feature>
<evidence type="ECO:0000256" key="1">
    <source>
        <dbReference type="ARBA" id="ARBA00004651"/>
    </source>
</evidence>
<dbReference type="Pfam" id="PF13231">
    <property type="entry name" value="PMT_2"/>
    <property type="match status" value="1"/>
</dbReference>
<keyword evidence="7 8" id="KW-0472">Membrane</keyword>
<name>A0A0G4B673_9BACT</name>
<feature type="transmembrane region" description="Helical" evidence="8">
    <location>
        <begin position="142"/>
        <end position="158"/>
    </location>
</feature>
<proteinExistence type="predicted"/>
<keyword evidence="5 8" id="KW-0812">Transmembrane</keyword>
<dbReference type="PANTHER" id="PTHR33908:SF11">
    <property type="entry name" value="MEMBRANE PROTEIN"/>
    <property type="match status" value="1"/>
</dbReference>
<reference evidence="10 11" key="1">
    <citation type="journal article" date="2015" name="Nature">
        <title>rRNA introns, odd ribosomes, and small enigmatic genomes across a large radiation of phyla.</title>
        <authorList>
            <person name="Brown C.T."/>
            <person name="Hug L.A."/>
            <person name="Thomas B.C."/>
            <person name="Sharon I."/>
            <person name="Castelle C.J."/>
            <person name="Singh A."/>
            <person name="Wilkins M.J."/>
            <person name="Williams K.H."/>
            <person name="Banfield J.F."/>
        </authorList>
    </citation>
    <scope>NUCLEOTIDE SEQUENCE [LARGE SCALE GENOMIC DNA]</scope>
</reference>
<keyword evidence="4" id="KW-0808">Transferase</keyword>
<evidence type="ECO:0000256" key="3">
    <source>
        <dbReference type="ARBA" id="ARBA00022676"/>
    </source>
</evidence>
<feature type="transmembrane region" description="Helical" evidence="8">
    <location>
        <begin position="412"/>
        <end position="431"/>
    </location>
</feature>
<comment type="subcellular location">
    <subcellularLocation>
        <location evidence="1">Cell membrane</location>
        <topology evidence="1">Multi-pass membrane protein</topology>
    </subcellularLocation>
</comment>
<dbReference type="GO" id="GO:0005886">
    <property type="term" value="C:plasma membrane"/>
    <property type="evidence" value="ECO:0007669"/>
    <property type="project" value="UniProtKB-SubCell"/>
</dbReference>
<evidence type="ECO:0000256" key="4">
    <source>
        <dbReference type="ARBA" id="ARBA00022679"/>
    </source>
</evidence>
<organism evidence="10 11">
    <name type="scientific">Berkelbacteria bacterium GW2011_GWE1_39_12</name>
    <dbReference type="NCBI Taxonomy" id="1618337"/>
    <lineage>
        <taxon>Bacteria</taxon>
        <taxon>Candidatus Berkelbacteria</taxon>
    </lineage>
</organism>
<dbReference type="EMBL" id="CP011213">
    <property type="protein sequence ID" value="AKM82512.1"/>
    <property type="molecule type" value="Genomic_DNA"/>
</dbReference>
<keyword evidence="3" id="KW-0328">Glycosyltransferase</keyword>